<proteinExistence type="predicted"/>
<name>A0A078KEC5_PLAYE</name>
<accession>A0A078KEC5</accession>
<protein>
    <submittedName>
        <fullName evidence="1">Fam-c protein</fullName>
    </submittedName>
</protein>
<dbReference type="KEGG" id="pyo:PY17X_1249500"/>
<sequence>MNKKIYSLAAVYSYILLIVTIQCFTNNEDLDKYVKKNKNLHDEYEINSIDINNGKFRYRSLSENCIEKDYTSGCTTTQKPSHNKKFKGLKISNIFKRNKNKITKAPSYSKIPPPYPYNQITETSPDNNKFLPRVTIVIDNVPCDFIPRTSKDLRFLLRMKKKIDKQSSKDKKFHPLGKLKLKNDTVKINKKHRNHLLSLLDSKKTGKQHSNNKLNEQFSYNNYIKGISN</sequence>
<reference evidence="1 3" key="1">
    <citation type="journal article" date="2014" name="BMC Biol.">
        <title>A comprehensive evaluation of rodent malaria parasite genomes and gene expression.</title>
        <authorList>
            <person name="Otto T.D."/>
            <person name="Bohme U."/>
            <person name="Jackson A.P."/>
            <person name="Hunt M."/>
            <person name="Franke-Fayard B."/>
            <person name="Hoeijmakers W.A."/>
            <person name="Religa A.A."/>
            <person name="Robertson L."/>
            <person name="Sanders M."/>
            <person name="Ogun S.A."/>
            <person name="Cunningham D."/>
            <person name="Erhart A."/>
            <person name="Billker O."/>
            <person name="Khan S.M."/>
            <person name="Stunnenberg H.G."/>
            <person name="Langhorne J."/>
            <person name="Holder A.A."/>
            <person name="Waters A.P."/>
            <person name="Newbold C.I."/>
            <person name="Pain A."/>
            <person name="Berriman M."/>
            <person name="Janse C.J."/>
        </authorList>
    </citation>
    <scope>NUCLEOTIDE SEQUENCE</scope>
    <source>
        <strain evidence="2 3">17X</strain>
        <strain evidence="1">YM</strain>
    </source>
</reference>
<dbReference type="InterPro" id="IPR006491">
    <property type="entry name" value="PYST_C2"/>
</dbReference>
<reference evidence="1" key="2">
    <citation type="submission" date="2014-05" db="EMBL/GenBank/DDBJ databases">
        <authorList>
            <person name="Aslett A.Martin."/>
            <person name="De Silva Nishadi"/>
        </authorList>
    </citation>
    <scope>NUCLEOTIDE SEQUENCE</scope>
    <source>
        <strain evidence="1">YM</strain>
    </source>
</reference>
<dbReference type="VEuPathDB" id="PlasmoDB:PY17X_1249500"/>
<reference evidence="2" key="3">
    <citation type="submission" date="2014-05" db="EMBL/GenBank/DDBJ databases">
        <authorList>
            <person name="Aslett M.A."/>
            <person name="De Silva N."/>
        </authorList>
    </citation>
    <scope>NUCLEOTIDE SEQUENCE</scope>
    <source>
        <strain evidence="2">17X</strain>
    </source>
</reference>
<dbReference type="NCBIfam" id="TIGR01604">
    <property type="entry name" value="PYST-C2"/>
    <property type="match status" value="1"/>
</dbReference>
<evidence type="ECO:0000313" key="3">
    <source>
        <dbReference type="Proteomes" id="UP000072874"/>
    </source>
</evidence>
<dbReference type="AlphaFoldDB" id="A0A078KEC5"/>
<organism evidence="1">
    <name type="scientific">Plasmodium yoelii</name>
    <dbReference type="NCBI Taxonomy" id="5861"/>
    <lineage>
        <taxon>Eukaryota</taxon>
        <taxon>Sar</taxon>
        <taxon>Alveolata</taxon>
        <taxon>Apicomplexa</taxon>
        <taxon>Aconoidasida</taxon>
        <taxon>Haemosporida</taxon>
        <taxon>Plasmodiidae</taxon>
        <taxon>Plasmodium</taxon>
        <taxon>Plasmodium (Vinckeia)</taxon>
    </lineage>
</organism>
<dbReference type="EMBL" id="LK023136">
    <property type="protein sequence ID" value="CDS44065.1"/>
    <property type="molecule type" value="Genomic_DNA"/>
</dbReference>
<reference evidence="2" key="4">
    <citation type="submission" date="2019-05" db="EMBL/GenBank/DDBJ databases">
        <authorList>
            <consortium name="Pathogen Informatics"/>
        </authorList>
    </citation>
    <scope>NUCLEOTIDE SEQUENCE</scope>
    <source>
        <strain evidence="2">17X</strain>
    </source>
</reference>
<dbReference type="VEuPathDB" id="PlasmoDB:PY07606"/>
<dbReference type="VEuPathDB" id="PlasmoDB:PYYM_0016400"/>
<dbReference type="OrthoDB" id="10487524at2759"/>
<gene>
    <name evidence="2" type="ORF">PY17X_1249500</name>
    <name evidence="1" type="ORF">PYYM_0016400</name>
</gene>
<dbReference type="VEuPathDB" id="PlasmoDB:Py17XNL_001205344"/>
<evidence type="ECO:0000313" key="1">
    <source>
        <dbReference type="EMBL" id="CDS44065.1"/>
    </source>
</evidence>
<dbReference type="GeneID" id="3800750"/>
<dbReference type="Proteomes" id="UP000072874">
    <property type="component" value="Chromosome 12"/>
</dbReference>
<evidence type="ECO:0000313" key="2">
    <source>
        <dbReference type="EMBL" id="VTZ80291.1"/>
    </source>
</evidence>
<dbReference type="EMBL" id="LM993666">
    <property type="protein sequence ID" value="VTZ80291.1"/>
    <property type="molecule type" value="Genomic_DNA"/>
</dbReference>
<dbReference type="RefSeq" id="XP_022812758.1">
    <property type="nucleotide sequence ID" value="XM_022956929.1"/>
</dbReference>